<reference evidence="1" key="1">
    <citation type="submission" date="2024-12" db="EMBL/GenBank/DDBJ databases">
        <authorList>
            <person name="Wu N."/>
        </authorList>
    </citation>
    <scope>NUCLEOTIDE SEQUENCE</scope>
    <source>
        <strain evidence="1">P15</strain>
    </source>
</reference>
<evidence type="ECO:0000313" key="2">
    <source>
        <dbReference type="Proteomes" id="UP001631969"/>
    </source>
</evidence>
<name>A0ACC7NYE9_9BACL</name>
<keyword evidence="2" id="KW-1185">Reference proteome</keyword>
<dbReference type="Proteomes" id="UP001631969">
    <property type="component" value="Unassembled WGS sequence"/>
</dbReference>
<accession>A0ACC7NYE9</accession>
<organism evidence="1 2">
    <name type="scientific">Paenibacillus mesotrionivorans</name>
    <dbReference type="NCBI Taxonomy" id="3160968"/>
    <lineage>
        <taxon>Bacteria</taxon>
        <taxon>Bacillati</taxon>
        <taxon>Bacillota</taxon>
        <taxon>Bacilli</taxon>
        <taxon>Bacillales</taxon>
        <taxon>Paenibacillaceae</taxon>
        <taxon>Paenibacillus</taxon>
    </lineage>
</organism>
<protein>
    <submittedName>
        <fullName evidence="1">Uncharacterized protein</fullName>
    </submittedName>
</protein>
<proteinExistence type="predicted"/>
<sequence length="415" mass="47199">MEYIYASAIVLMIMAGIFIGKRIMTRRVLLNNSSSSLLDIKTRPWIIEKANDTSLSAYTQRNKLVLTEKLKDGLGGLLKLTPEAKQIITKESKLLFKFSDEISKGIDKGIYKQMMAKGSNNQYLGMAADNKGKIVGHGKQMNQDIKKINPAKLANVALGVMSVVTAQEYLDRINQQLLSIDRKVDTIYRHLKNQQYGISKGNLEHLKLISLGMYDITDKHSMLYQSDILRVINATLQQIEGIMQSVVPLMSEMVNLDVKSWVKMDKYETMILDIIKNFDDYITLGIGNLEVLAVSVKIHNELPGKSVNFDNAALEKTEYYLSRFQEIELEFTRIANQKMSELNASMRSSEKNFERYTRLGSFLDNVKLKIHSSYNDVQSIHNDEVKITRPFDIQIECDSEGNVVNAYQLVKQDVS</sequence>
<evidence type="ECO:0000313" key="1">
    <source>
        <dbReference type="EMBL" id="MFM9329080.1"/>
    </source>
</evidence>
<dbReference type="EMBL" id="JBJURJ010000007">
    <property type="protein sequence ID" value="MFM9329080.1"/>
    <property type="molecule type" value="Genomic_DNA"/>
</dbReference>
<gene>
    <name evidence="1" type="ORF">ACI1P1_12355</name>
</gene>
<comment type="caution">
    <text evidence="1">The sequence shown here is derived from an EMBL/GenBank/DDBJ whole genome shotgun (WGS) entry which is preliminary data.</text>
</comment>